<accession>D5V6I1</accession>
<dbReference type="eggNOG" id="COG0095">
    <property type="taxonomic scope" value="Bacteria"/>
</dbReference>
<dbReference type="EMBL" id="CP001999">
    <property type="protein sequence ID" value="ADG94251.1"/>
    <property type="molecule type" value="Genomic_DNA"/>
</dbReference>
<proteinExistence type="predicted"/>
<dbReference type="GO" id="GO:0016874">
    <property type="term" value="F:ligase activity"/>
    <property type="evidence" value="ECO:0007669"/>
    <property type="project" value="UniProtKB-KW"/>
</dbReference>
<feature type="domain" description="BPL/LPL catalytic" evidence="1">
    <location>
        <begin position="34"/>
        <end position="229"/>
    </location>
</feature>
<protein>
    <submittedName>
        <fullName evidence="2">Biotin/lipoate A/B protein ligase</fullName>
    </submittedName>
</protein>
<dbReference type="Pfam" id="PF21948">
    <property type="entry name" value="LplA-B_cat"/>
    <property type="match status" value="1"/>
</dbReference>
<dbReference type="Proteomes" id="UP000000939">
    <property type="component" value="Chromosome"/>
</dbReference>
<dbReference type="HOGENOM" id="CLU_022986_5_0_7"/>
<dbReference type="PROSITE" id="PS51733">
    <property type="entry name" value="BPL_LPL_CATALYTIC"/>
    <property type="match status" value="1"/>
</dbReference>
<dbReference type="InterPro" id="IPR045864">
    <property type="entry name" value="aa-tRNA-synth_II/BPL/LPL"/>
</dbReference>
<dbReference type="PANTHER" id="PTHR43679:SF2">
    <property type="entry name" value="OCTANOYL-[GCVH]:PROTEIN N-OCTANOYLTRANSFERASE"/>
    <property type="match status" value="1"/>
</dbReference>
<evidence type="ECO:0000259" key="1">
    <source>
        <dbReference type="PROSITE" id="PS51733"/>
    </source>
</evidence>
<dbReference type="STRING" id="572480.Arnit_2603"/>
<sequence>MIEEKSSFRVIKDGENSARVNMATDDALISSFEENDKAILRVYYWSKSFTIGVSQDFSSYSFCDEYNGNYAKRVTGGGVLFHGHDLSYSLVIPTPMLKSYNIKQSYEKICYFLLNFYKKLGLKTSFAKDDESVNLSKNEFCQVGFEAYDILVNRQKIGGNAQRRTKKVIFQHGSIPLYSVKKSNTNLENENSIDERFGISLEDLGIKLTYEEAKDLLIESFNESFKVELIDSQLNEKEKKKKEELLKDKYDYAN</sequence>
<dbReference type="PANTHER" id="PTHR43679">
    <property type="entry name" value="OCTANOYLTRANSFERASE LIPM-RELATED"/>
    <property type="match status" value="1"/>
</dbReference>
<dbReference type="RefSeq" id="WP_013136396.1">
    <property type="nucleotide sequence ID" value="NC_014166.1"/>
</dbReference>
<dbReference type="InterPro" id="IPR050664">
    <property type="entry name" value="Octanoyltrans_LipM/LipL"/>
</dbReference>
<evidence type="ECO:0000313" key="3">
    <source>
        <dbReference type="Proteomes" id="UP000000939"/>
    </source>
</evidence>
<dbReference type="InterPro" id="IPR004143">
    <property type="entry name" value="BPL_LPL_catalytic"/>
</dbReference>
<organism evidence="2 3">
    <name type="scientific">Arcobacter nitrofigilis (strain ATCC 33309 / DSM 7299 / CCUG 15893 / LMG 7604 / NCTC 12251 / CI)</name>
    <name type="common">Campylobacter nitrofigilis</name>
    <dbReference type="NCBI Taxonomy" id="572480"/>
    <lineage>
        <taxon>Bacteria</taxon>
        <taxon>Pseudomonadati</taxon>
        <taxon>Campylobacterota</taxon>
        <taxon>Epsilonproteobacteria</taxon>
        <taxon>Campylobacterales</taxon>
        <taxon>Arcobacteraceae</taxon>
        <taxon>Arcobacter</taxon>
    </lineage>
</organism>
<gene>
    <name evidence="2" type="ordered locus">Arnit_2603</name>
</gene>
<dbReference type="SUPFAM" id="SSF55681">
    <property type="entry name" value="Class II aaRS and biotin synthetases"/>
    <property type="match status" value="1"/>
</dbReference>
<evidence type="ECO:0000313" key="2">
    <source>
        <dbReference type="EMBL" id="ADG94251.1"/>
    </source>
</evidence>
<reference evidence="2 3" key="1">
    <citation type="journal article" date="2010" name="Stand. Genomic Sci.">
        <title>Complete genome sequence of Arcobacter nitrofigilis type strain (CI).</title>
        <authorList>
            <person name="Pati A."/>
            <person name="Gronow S."/>
            <person name="Lapidus A."/>
            <person name="Copeland A."/>
            <person name="Glavina Del Rio T."/>
            <person name="Nolan M."/>
            <person name="Lucas S."/>
            <person name="Tice H."/>
            <person name="Cheng J.F."/>
            <person name="Han C."/>
            <person name="Chertkov O."/>
            <person name="Bruce D."/>
            <person name="Tapia R."/>
            <person name="Goodwin L."/>
            <person name="Pitluck S."/>
            <person name="Liolios K."/>
            <person name="Ivanova N."/>
            <person name="Mavromatis K."/>
            <person name="Chen A."/>
            <person name="Palaniappan K."/>
            <person name="Land M."/>
            <person name="Hauser L."/>
            <person name="Chang Y.J."/>
            <person name="Jeffries C.D."/>
            <person name="Detter J.C."/>
            <person name="Rohde M."/>
            <person name="Goker M."/>
            <person name="Bristow J."/>
            <person name="Eisen J.A."/>
            <person name="Markowitz V."/>
            <person name="Hugenholtz P."/>
            <person name="Klenk H.P."/>
            <person name="Kyrpides N.C."/>
        </authorList>
    </citation>
    <scope>NUCLEOTIDE SEQUENCE [LARGE SCALE GENOMIC DNA]</scope>
    <source>
        <strain evidence="3">ATCC 33309 / DSM 7299 / CCUG 15893 / LMG 7604 / NCTC 12251 / CI</strain>
    </source>
</reference>
<name>D5V6I1_ARCNC</name>
<keyword evidence="3" id="KW-1185">Reference proteome</keyword>
<dbReference type="AlphaFoldDB" id="D5V6I1"/>
<dbReference type="Gene3D" id="3.30.930.10">
    <property type="entry name" value="Bira Bifunctional Protein, Domain 2"/>
    <property type="match status" value="1"/>
</dbReference>
<dbReference type="OrthoDB" id="9787898at2"/>
<keyword evidence="2" id="KW-0436">Ligase</keyword>
<dbReference type="KEGG" id="ant:Arnit_2603"/>